<dbReference type="Gene3D" id="3.30.2010.10">
    <property type="entry name" value="Metalloproteases ('zincins'), catalytic domain"/>
    <property type="match status" value="1"/>
</dbReference>
<keyword evidence="3" id="KW-0479">Metal-binding</keyword>
<dbReference type="PROSITE" id="PS51257">
    <property type="entry name" value="PROKAR_LIPOPROTEIN"/>
    <property type="match status" value="1"/>
</dbReference>
<dbReference type="PANTHER" id="PTHR22726:SF24">
    <property type="entry name" value="M48 FAMILY METALLOPEPTIDASE"/>
    <property type="match status" value="1"/>
</dbReference>
<reference evidence="9 10" key="1">
    <citation type="submission" date="2020-06" db="EMBL/GenBank/DDBJ databases">
        <title>Altererythrobacter sp. HHU K3-1.</title>
        <authorList>
            <person name="Zhang D."/>
            <person name="Xue H."/>
        </authorList>
    </citation>
    <scope>NUCLEOTIDE SEQUENCE [LARGE SCALE GENOMIC DNA]</scope>
    <source>
        <strain evidence="9 10">HHU K3-1</strain>
    </source>
</reference>
<protein>
    <submittedName>
        <fullName evidence="9">M48 family metalloprotease</fullName>
    </submittedName>
</protein>
<dbReference type="GO" id="GO:0051603">
    <property type="term" value="P:proteolysis involved in protein catabolic process"/>
    <property type="evidence" value="ECO:0007669"/>
    <property type="project" value="TreeGrafter"/>
</dbReference>
<comment type="cofactor">
    <cofactor evidence="1">
        <name>Zn(2+)</name>
        <dbReference type="ChEBI" id="CHEBI:29105"/>
    </cofactor>
</comment>
<evidence type="ECO:0000256" key="5">
    <source>
        <dbReference type="ARBA" id="ARBA00022833"/>
    </source>
</evidence>
<dbReference type="InterPro" id="IPR036779">
    <property type="entry name" value="LysM_dom_sf"/>
</dbReference>
<dbReference type="Pfam" id="PF01435">
    <property type="entry name" value="Peptidase_M48"/>
    <property type="match status" value="1"/>
</dbReference>
<organism evidence="9 10">
    <name type="scientific">Qipengyuania atrilutea</name>
    <dbReference type="NCBI Taxonomy" id="2744473"/>
    <lineage>
        <taxon>Bacteria</taxon>
        <taxon>Pseudomonadati</taxon>
        <taxon>Pseudomonadota</taxon>
        <taxon>Alphaproteobacteria</taxon>
        <taxon>Sphingomonadales</taxon>
        <taxon>Erythrobacteraceae</taxon>
        <taxon>Qipengyuania</taxon>
    </lineage>
</organism>
<dbReference type="GO" id="GO:0046872">
    <property type="term" value="F:metal ion binding"/>
    <property type="evidence" value="ECO:0007669"/>
    <property type="project" value="UniProtKB-KW"/>
</dbReference>
<keyword evidence="5" id="KW-0862">Zinc</keyword>
<proteinExistence type="predicted"/>
<keyword evidence="4" id="KW-0378">Hydrolase</keyword>
<evidence type="ECO:0000256" key="4">
    <source>
        <dbReference type="ARBA" id="ARBA00022801"/>
    </source>
</evidence>
<feature type="signal peptide" evidence="7">
    <location>
        <begin position="1"/>
        <end position="30"/>
    </location>
</feature>
<name>A0A850GXD3_9SPHN</name>
<evidence type="ECO:0000256" key="3">
    <source>
        <dbReference type="ARBA" id="ARBA00022723"/>
    </source>
</evidence>
<dbReference type="GO" id="GO:0004222">
    <property type="term" value="F:metalloendopeptidase activity"/>
    <property type="evidence" value="ECO:0007669"/>
    <property type="project" value="InterPro"/>
</dbReference>
<dbReference type="EMBL" id="JABWGV010000001">
    <property type="protein sequence ID" value="NVD44244.1"/>
    <property type="molecule type" value="Genomic_DNA"/>
</dbReference>
<dbReference type="SMART" id="SM00257">
    <property type="entry name" value="LysM"/>
    <property type="match status" value="1"/>
</dbReference>
<dbReference type="RefSeq" id="WP_176266503.1">
    <property type="nucleotide sequence ID" value="NZ_JABWGV010000001.1"/>
</dbReference>
<dbReference type="GO" id="GO:0016020">
    <property type="term" value="C:membrane"/>
    <property type="evidence" value="ECO:0007669"/>
    <property type="project" value="TreeGrafter"/>
</dbReference>
<dbReference type="Proteomes" id="UP000561438">
    <property type="component" value="Unassembled WGS sequence"/>
</dbReference>
<keyword evidence="7" id="KW-0732">Signal</keyword>
<dbReference type="CDD" id="cd00118">
    <property type="entry name" value="LysM"/>
    <property type="match status" value="1"/>
</dbReference>
<gene>
    <name evidence="9" type="ORF">HUV48_04335</name>
</gene>
<keyword evidence="2 9" id="KW-0645">Protease</keyword>
<comment type="caution">
    <text evidence="9">The sequence shown here is derived from an EMBL/GenBank/DDBJ whole genome shotgun (WGS) entry which is preliminary data.</text>
</comment>
<dbReference type="InterPro" id="IPR051156">
    <property type="entry name" value="Mito/Outer_Membr_Metalloprot"/>
</dbReference>
<evidence type="ECO:0000256" key="1">
    <source>
        <dbReference type="ARBA" id="ARBA00001947"/>
    </source>
</evidence>
<dbReference type="InterPro" id="IPR018392">
    <property type="entry name" value="LysM"/>
</dbReference>
<dbReference type="InterPro" id="IPR001915">
    <property type="entry name" value="Peptidase_M48"/>
</dbReference>
<evidence type="ECO:0000313" key="10">
    <source>
        <dbReference type="Proteomes" id="UP000561438"/>
    </source>
</evidence>
<dbReference type="AlphaFoldDB" id="A0A850GXD3"/>
<feature type="domain" description="LysM" evidence="8">
    <location>
        <begin position="444"/>
        <end position="491"/>
    </location>
</feature>
<dbReference type="Gene3D" id="3.10.350.10">
    <property type="entry name" value="LysM domain"/>
    <property type="match status" value="1"/>
</dbReference>
<accession>A0A850GXD3</accession>
<sequence length="496" mass="53229">MTTIRKIARKSTILAAASALPLALSGCAMGGPIPDSSAPITQSEAQQGAEYHPQLLAEFGGRMTGPQAAYVEQVGQNIAVESGLANARTDFTVSLVNSPINNAFAIPGGYVYTTRQLVTLMNNEAELAAVLGHEVGHVAARHSQRRQQRAQRNSLLGAAGAILSGVLLGNNPLGDTLSRGFLQGSQLLTLSYSRSQELEADTLGIQYLDSAGYDPKAMSTVLRSLALQNQLDAQLQGRGDATLPEWASTHPDPASRVQSALQKAQGLGDGITNRDTFLTRIDGLTYGDDPDQGVIEGQRFIHPDLRLTFTAPDGYYMVNSTTAVGINGQTGQAQFTLAPYNGNLENYVRSVFAKIGGEQQQLAPQSIQRTTVNGLPAAYGTARVNNGQTQVDLVVFAYEFSDDRAYHFQAVTPAGRSNVFGSLFNSMRRISQNEAAGVIPRVLDVYTVKAGDTVSELARRMAYDRGQVERFRVLNGLTADQQLQVGQKVKLVVRGQ</sequence>
<feature type="chain" id="PRO_5032962555" evidence="7">
    <location>
        <begin position="31"/>
        <end position="496"/>
    </location>
</feature>
<evidence type="ECO:0000256" key="6">
    <source>
        <dbReference type="ARBA" id="ARBA00023049"/>
    </source>
</evidence>
<evidence type="ECO:0000256" key="2">
    <source>
        <dbReference type="ARBA" id="ARBA00022670"/>
    </source>
</evidence>
<evidence type="ECO:0000313" key="9">
    <source>
        <dbReference type="EMBL" id="NVD44244.1"/>
    </source>
</evidence>
<dbReference type="PANTHER" id="PTHR22726">
    <property type="entry name" value="METALLOENDOPEPTIDASE OMA1"/>
    <property type="match status" value="1"/>
</dbReference>
<dbReference type="PROSITE" id="PS51782">
    <property type="entry name" value="LYSM"/>
    <property type="match status" value="1"/>
</dbReference>
<evidence type="ECO:0000259" key="8">
    <source>
        <dbReference type="PROSITE" id="PS51782"/>
    </source>
</evidence>
<keyword evidence="10" id="KW-1185">Reference proteome</keyword>
<evidence type="ECO:0000256" key="7">
    <source>
        <dbReference type="SAM" id="SignalP"/>
    </source>
</evidence>
<keyword evidence="6 9" id="KW-0482">Metalloprotease</keyword>
<dbReference type="Pfam" id="PF01476">
    <property type="entry name" value="LysM"/>
    <property type="match status" value="1"/>
</dbReference>